<comment type="pathway">
    <text evidence="4">Cofactor biosynthesis; thiamine diphosphate biosynthesis; 4-methyl-5-(2-phosphoethyl)-thiazole from 5-(2-hydroxyethyl)-4-methylthiazole: step 1/1.</text>
</comment>
<dbReference type="Pfam" id="PF02110">
    <property type="entry name" value="HK"/>
    <property type="match status" value="1"/>
</dbReference>
<evidence type="ECO:0000256" key="17">
    <source>
        <dbReference type="ARBA" id="ARBA00061283"/>
    </source>
</evidence>
<evidence type="ECO:0000256" key="4">
    <source>
        <dbReference type="ARBA" id="ARBA00004868"/>
    </source>
</evidence>
<dbReference type="HAMAP" id="MF_00228">
    <property type="entry name" value="Thz_kinase"/>
    <property type="match status" value="1"/>
</dbReference>
<dbReference type="STRING" id="1408163.A0A0F4YTK0"/>
<evidence type="ECO:0000256" key="15">
    <source>
        <dbReference type="ARBA" id="ARBA00047883"/>
    </source>
</evidence>
<evidence type="ECO:0000256" key="11">
    <source>
        <dbReference type="ARBA" id="ARBA00022842"/>
    </source>
</evidence>
<dbReference type="GO" id="GO:0004417">
    <property type="term" value="F:hydroxyethylthiazole kinase activity"/>
    <property type="evidence" value="ECO:0007669"/>
    <property type="project" value="UniProtKB-EC"/>
</dbReference>
<accession>A0A0F4YTK0</accession>
<keyword evidence="8" id="KW-0547">Nucleotide-binding</keyword>
<dbReference type="Gene3D" id="3.20.20.70">
    <property type="entry name" value="Aldolase class I"/>
    <property type="match status" value="1"/>
</dbReference>
<evidence type="ECO:0000256" key="14">
    <source>
        <dbReference type="ARBA" id="ARBA00047851"/>
    </source>
</evidence>
<dbReference type="UniPathway" id="UPA00060">
    <property type="reaction ID" value="UER00139"/>
</dbReference>
<keyword evidence="20" id="KW-1185">Reference proteome</keyword>
<evidence type="ECO:0000256" key="1">
    <source>
        <dbReference type="ARBA" id="ARBA00001771"/>
    </source>
</evidence>
<evidence type="ECO:0000256" key="7">
    <source>
        <dbReference type="ARBA" id="ARBA00022723"/>
    </source>
</evidence>
<proteinExistence type="inferred from homology"/>
<comment type="catalytic activity">
    <reaction evidence="15">
        <text>2-[(2R,5Z)-2-carboxy-4-methylthiazol-5(2H)-ylidene]ethyl phosphate + 4-amino-2-methyl-5-(diphosphooxymethyl)pyrimidine + 2 H(+) = thiamine phosphate + CO2 + diphosphate</text>
        <dbReference type="Rhea" id="RHEA:47844"/>
        <dbReference type="ChEBI" id="CHEBI:15378"/>
        <dbReference type="ChEBI" id="CHEBI:16526"/>
        <dbReference type="ChEBI" id="CHEBI:33019"/>
        <dbReference type="ChEBI" id="CHEBI:37575"/>
        <dbReference type="ChEBI" id="CHEBI:57841"/>
        <dbReference type="ChEBI" id="CHEBI:62899"/>
        <dbReference type="EC" id="2.5.1.3"/>
    </reaction>
</comment>
<dbReference type="Proteomes" id="UP000053958">
    <property type="component" value="Unassembled WGS sequence"/>
</dbReference>
<dbReference type="AlphaFoldDB" id="A0A0F4YTK0"/>
<dbReference type="GO" id="GO:0000287">
    <property type="term" value="F:magnesium ion binding"/>
    <property type="evidence" value="ECO:0007669"/>
    <property type="project" value="InterPro"/>
</dbReference>
<comment type="caution">
    <text evidence="19">The sequence shown here is derived from an EMBL/GenBank/DDBJ whole genome shotgun (WGS) entry which is preliminary data.</text>
</comment>
<dbReference type="SUPFAM" id="SSF53613">
    <property type="entry name" value="Ribokinase-like"/>
    <property type="match status" value="1"/>
</dbReference>
<dbReference type="PRINTS" id="PR01099">
    <property type="entry name" value="HYETHTZKNASE"/>
</dbReference>
<keyword evidence="9" id="KW-0418">Kinase</keyword>
<evidence type="ECO:0000256" key="6">
    <source>
        <dbReference type="ARBA" id="ARBA00022679"/>
    </source>
</evidence>
<dbReference type="SUPFAM" id="SSF51391">
    <property type="entry name" value="Thiamin phosphate synthase"/>
    <property type="match status" value="1"/>
</dbReference>
<evidence type="ECO:0000256" key="16">
    <source>
        <dbReference type="ARBA" id="ARBA00061146"/>
    </source>
</evidence>
<dbReference type="NCBIfam" id="TIGR00694">
    <property type="entry name" value="thiM"/>
    <property type="match status" value="1"/>
</dbReference>
<keyword evidence="11" id="KW-0460">Magnesium</keyword>
<dbReference type="InterPro" id="IPR022998">
    <property type="entry name" value="ThiamineP_synth_TenI"/>
</dbReference>
<evidence type="ECO:0000256" key="3">
    <source>
        <dbReference type="ARBA" id="ARBA00003814"/>
    </source>
</evidence>
<comment type="catalytic activity">
    <reaction evidence="1">
        <text>5-(2-hydroxyethyl)-4-methylthiazole + ATP = 4-methyl-5-(2-phosphooxyethyl)-thiazole + ADP + H(+)</text>
        <dbReference type="Rhea" id="RHEA:24212"/>
        <dbReference type="ChEBI" id="CHEBI:15378"/>
        <dbReference type="ChEBI" id="CHEBI:17957"/>
        <dbReference type="ChEBI" id="CHEBI:30616"/>
        <dbReference type="ChEBI" id="CHEBI:58296"/>
        <dbReference type="ChEBI" id="CHEBI:456216"/>
        <dbReference type="EC" id="2.7.1.50"/>
    </reaction>
</comment>
<organism evidence="19 20">
    <name type="scientific">Rasamsonia emersonii (strain ATCC 16479 / CBS 393.64 / IMI 116815)</name>
    <dbReference type="NCBI Taxonomy" id="1408163"/>
    <lineage>
        <taxon>Eukaryota</taxon>
        <taxon>Fungi</taxon>
        <taxon>Dikarya</taxon>
        <taxon>Ascomycota</taxon>
        <taxon>Pezizomycotina</taxon>
        <taxon>Eurotiomycetes</taxon>
        <taxon>Eurotiomycetidae</taxon>
        <taxon>Eurotiales</taxon>
        <taxon>Trichocomaceae</taxon>
        <taxon>Rasamsonia</taxon>
    </lineage>
</organism>
<keyword evidence="6 19" id="KW-0808">Transferase</keyword>
<keyword evidence="7" id="KW-0479">Metal-binding</keyword>
<dbReference type="CDD" id="cd01170">
    <property type="entry name" value="THZ_kinase"/>
    <property type="match status" value="1"/>
</dbReference>
<gene>
    <name evidence="19" type="ORF">T310_4799</name>
</gene>
<evidence type="ECO:0000256" key="8">
    <source>
        <dbReference type="ARBA" id="ARBA00022741"/>
    </source>
</evidence>
<keyword evidence="10" id="KW-0067">ATP-binding</keyword>
<dbReference type="HAMAP" id="MF_00097">
    <property type="entry name" value="TMP_synthase"/>
    <property type="match status" value="1"/>
</dbReference>
<dbReference type="FunFam" id="3.40.1190.20:FF:000042">
    <property type="entry name" value="Probable thiamine biosynthetic bifunctional enzyme"/>
    <property type="match status" value="1"/>
</dbReference>
<comment type="function">
    <text evidence="3">Condenses 4-methyl-5-(beta-hydroxyethyl)thiazole monophosphate (THZ-P) and 2-methyl-4-amino-5-hydroxymethyl pyrimidine pyrophosphate (HMP-PP) to form thiamine monophosphate (TMP).</text>
</comment>
<dbReference type="GeneID" id="25317146"/>
<dbReference type="Gene3D" id="3.40.1190.20">
    <property type="match status" value="1"/>
</dbReference>
<dbReference type="EC" id="2.5.1.3" evidence="19"/>
<dbReference type="Pfam" id="PF02581">
    <property type="entry name" value="TMP-TENI"/>
    <property type="match status" value="1"/>
</dbReference>
<dbReference type="InterPro" id="IPR034291">
    <property type="entry name" value="TMP_synthase"/>
</dbReference>
<feature type="domain" description="Thiamine phosphate synthase/TenI" evidence="18">
    <location>
        <begin position="7"/>
        <end position="201"/>
    </location>
</feature>
<dbReference type="GO" id="GO:0005737">
    <property type="term" value="C:cytoplasm"/>
    <property type="evidence" value="ECO:0007669"/>
    <property type="project" value="TreeGrafter"/>
</dbReference>
<comment type="catalytic activity">
    <reaction evidence="13">
        <text>4-methyl-5-(2-phosphooxyethyl)-thiazole + 4-amino-2-methyl-5-(diphosphooxymethyl)pyrimidine + H(+) = thiamine phosphate + diphosphate</text>
        <dbReference type="Rhea" id="RHEA:22328"/>
        <dbReference type="ChEBI" id="CHEBI:15378"/>
        <dbReference type="ChEBI" id="CHEBI:33019"/>
        <dbReference type="ChEBI" id="CHEBI:37575"/>
        <dbReference type="ChEBI" id="CHEBI:57841"/>
        <dbReference type="ChEBI" id="CHEBI:58296"/>
        <dbReference type="EC" id="2.5.1.3"/>
    </reaction>
</comment>
<evidence type="ECO:0000256" key="13">
    <source>
        <dbReference type="ARBA" id="ARBA00047334"/>
    </source>
</evidence>
<dbReference type="GO" id="GO:0005524">
    <property type="term" value="F:ATP binding"/>
    <property type="evidence" value="ECO:0007669"/>
    <property type="project" value="UniProtKB-KW"/>
</dbReference>
<reference evidence="19 20" key="1">
    <citation type="submission" date="2015-04" db="EMBL/GenBank/DDBJ databases">
        <authorList>
            <person name="Heijne W.H."/>
            <person name="Fedorova N.D."/>
            <person name="Nierman W.C."/>
            <person name="Vollebregt A.W."/>
            <person name="Zhao Z."/>
            <person name="Wu L."/>
            <person name="Kumar M."/>
            <person name="Stam H."/>
            <person name="van den Berg M.A."/>
            <person name="Pel H.J."/>
        </authorList>
    </citation>
    <scope>NUCLEOTIDE SEQUENCE [LARGE SCALE GENOMIC DNA]</scope>
    <source>
        <strain evidence="19 20">CBS 393.64</strain>
    </source>
</reference>
<dbReference type="PANTHER" id="PTHR20857:SF23">
    <property type="entry name" value="THIAMINE BIOSYNTHETIC BIFUNCTIONAL ENZYME"/>
    <property type="match status" value="1"/>
</dbReference>
<comment type="catalytic activity">
    <reaction evidence="14">
        <text>2-(2-carboxy-4-methylthiazol-5-yl)ethyl phosphate + 4-amino-2-methyl-5-(diphosphooxymethyl)pyrimidine + 2 H(+) = thiamine phosphate + CO2 + diphosphate</text>
        <dbReference type="Rhea" id="RHEA:47848"/>
        <dbReference type="ChEBI" id="CHEBI:15378"/>
        <dbReference type="ChEBI" id="CHEBI:16526"/>
        <dbReference type="ChEBI" id="CHEBI:33019"/>
        <dbReference type="ChEBI" id="CHEBI:37575"/>
        <dbReference type="ChEBI" id="CHEBI:57841"/>
        <dbReference type="ChEBI" id="CHEBI:62890"/>
        <dbReference type="EC" id="2.5.1.3"/>
    </reaction>
</comment>
<evidence type="ECO:0000313" key="19">
    <source>
        <dbReference type="EMBL" id="KKA21146.1"/>
    </source>
</evidence>
<evidence type="ECO:0000256" key="12">
    <source>
        <dbReference type="ARBA" id="ARBA00022977"/>
    </source>
</evidence>
<dbReference type="CDD" id="cd00564">
    <property type="entry name" value="TMP_TenI"/>
    <property type="match status" value="1"/>
</dbReference>
<dbReference type="EMBL" id="LASV01000199">
    <property type="protein sequence ID" value="KKA21146.1"/>
    <property type="molecule type" value="Genomic_DNA"/>
</dbReference>
<comment type="cofactor">
    <cofactor evidence="2">
        <name>Mg(2+)</name>
        <dbReference type="ChEBI" id="CHEBI:18420"/>
    </cofactor>
</comment>
<name>A0A0F4YTK0_RASE3</name>
<keyword evidence="12" id="KW-0784">Thiamine biosynthesis</keyword>
<evidence type="ECO:0000256" key="2">
    <source>
        <dbReference type="ARBA" id="ARBA00001946"/>
    </source>
</evidence>
<dbReference type="FunFam" id="3.20.20.70:FF:000104">
    <property type="entry name" value="Thiamine biosynthetic bifunctional enzyme"/>
    <property type="match status" value="1"/>
</dbReference>
<dbReference type="GO" id="GO:0009228">
    <property type="term" value="P:thiamine biosynthetic process"/>
    <property type="evidence" value="ECO:0007669"/>
    <property type="project" value="UniProtKB-KW"/>
</dbReference>
<comment type="pathway">
    <text evidence="5">Cofactor biosynthesis; thiamine diphosphate biosynthesis; thiamine phosphate from 4-amino-2-methyl-5-diphosphomethylpyrimidine and 4-methyl-5-(2-phosphoethyl)-thiazole: step 1/1.</text>
</comment>
<evidence type="ECO:0000256" key="10">
    <source>
        <dbReference type="ARBA" id="ARBA00022840"/>
    </source>
</evidence>
<evidence type="ECO:0000256" key="5">
    <source>
        <dbReference type="ARBA" id="ARBA00005165"/>
    </source>
</evidence>
<dbReference type="NCBIfam" id="NF006830">
    <property type="entry name" value="PRK09355.1"/>
    <property type="match status" value="1"/>
</dbReference>
<evidence type="ECO:0000313" key="20">
    <source>
        <dbReference type="Proteomes" id="UP000053958"/>
    </source>
</evidence>
<dbReference type="RefSeq" id="XP_013327758.1">
    <property type="nucleotide sequence ID" value="XM_013472304.1"/>
</dbReference>
<evidence type="ECO:0000259" key="18">
    <source>
        <dbReference type="Pfam" id="PF02581"/>
    </source>
</evidence>
<dbReference type="InterPro" id="IPR000417">
    <property type="entry name" value="Hyethyz_kinase"/>
</dbReference>
<dbReference type="OrthoDB" id="4994at2759"/>
<dbReference type="GO" id="GO:0004789">
    <property type="term" value="F:thiamine-phosphate diphosphorylase activity"/>
    <property type="evidence" value="ECO:0007669"/>
    <property type="project" value="UniProtKB-EC"/>
</dbReference>
<dbReference type="InterPro" id="IPR013785">
    <property type="entry name" value="Aldolase_TIM"/>
</dbReference>
<evidence type="ECO:0000256" key="9">
    <source>
        <dbReference type="ARBA" id="ARBA00022777"/>
    </source>
</evidence>
<dbReference type="GO" id="GO:0009229">
    <property type="term" value="P:thiamine diphosphate biosynthetic process"/>
    <property type="evidence" value="ECO:0007669"/>
    <property type="project" value="UniProtKB-UniPathway"/>
</dbReference>
<comment type="similarity">
    <text evidence="16">In the C-terminal section; belongs to the Thz kinase family.</text>
</comment>
<comment type="similarity">
    <text evidence="17">In the N-terminal section; belongs to the thiamine-phosphate synthase family.</text>
</comment>
<sequence length="520" mass="54806">MSINLSLYLVTDSTPAILKGRDLCTVVEEALKGGVSIVQYRDKTNDTGVLVETAKKLHAITQRYNVPLIINDRVDVAIASGAEGVHLGQDDMDIEAAKKLLPGNAIIGISVSSVEEARRAVEQGADYLGIGTMFATPTKTNTKNIIGTAGTKKILEAIGDMDRKVGAVSIGGINLSNVQRVIFQSQASNKGLDGVAVVSAIMGADDPKSAAQEFVKRISTLPPFAVLPPAPRPNEVDALLSEVPTVVQEMVSAHPLVHSMINFVVANFAANVALAIGSSPIMSPYGDEAADLAVHGGGLLINMGTLNGESVSNYLKAIQAYNARGNPVVYDPVGAAATEIRRAAVKQLMAGGYFDLIKGNEGEIREVFGNSAGRQRGVDSGPSTLNNREKAALARDLARRERNIVLLTGAVDYISDGNRVIAIGNGHEFLGQVTGTGCALGTVSGAFLTVHRTDKLLAVLSGVLMFEIAAENAAAAEDRVRGPGSFVPAFLDELYAIREAARKGDNSWFTGRAKIQEIHL</sequence>
<dbReference type="NCBIfam" id="TIGR00693">
    <property type="entry name" value="thiE"/>
    <property type="match status" value="1"/>
</dbReference>
<protein>
    <submittedName>
        <fullName evidence="19">Thiamine-phosphate diphosphorylase</fullName>
        <ecNumber evidence="19">2.5.1.3</ecNumber>
    </submittedName>
</protein>
<dbReference type="PANTHER" id="PTHR20857">
    <property type="entry name" value="THIAMINE-PHOSPHATE PYROPHOSPHORYLASE"/>
    <property type="match status" value="1"/>
</dbReference>
<dbReference type="InterPro" id="IPR036206">
    <property type="entry name" value="ThiamineP_synth_sf"/>
</dbReference>
<dbReference type="InterPro" id="IPR029056">
    <property type="entry name" value="Ribokinase-like"/>
</dbReference>